<dbReference type="EMBL" id="CAAE01024289">
    <property type="protein sequence ID" value="CAG14702.1"/>
    <property type="molecule type" value="Genomic_DNA"/>
</dbReference>
<evidence type="ECO:0000256" key="4">
    <source>
        <dbReference type="ARBA" id="ARBA00022989"/>
    </source>
</evidence>
<gene>
    <name evidence="10" type="ORF">GSTENG00038892001</name>
</gene>
<evidence type="ECO:0000256" key="2">
    <source>
        <dbReference type="ARBA" id="ARBA00022692"/>
    </source>
</evidence>
<proteinExistence type="predicted"/>
<evidence type="ECO:0000259" key="9">
    <source>
        <dbReference type="PROSITE" id="PS50268"/>
    </source>
</evidence>
<dbReference type="PANTHER" id="PTHR24028:SF337">
    <property type="entry name" value="PROTOCADHERIN 2 ALPHA A 3 PRECURSOR-RELATED"/>
    <property type="match status" value="1"/>
</dbReference>
<dbReference type="KEGG" id="tng:GSTEN00038892G001"/>
<feature type="signal peptide" evidence="8">
    <location>
        <begin position="1"/>
        <end position="21"/>
    </location>
</feature>
<evidence type="ECO:0000256" key="6">
    <source>
        <dbReference type="ARBA" id="ARBA00023180"/>
    </source>
</evidence>
<dbReference type="InterPro" id="IPR002126">
    <property type="entry name" value="Cadherin-like_dom"/>
</dbReference>
<keyword evidence="7" id="KW-0106">Calcium</keyword>
<dbReference type="InterPro" id="IPR015919">
    <property type="entry name" value="Cadherin-like_sf"/>
</dbReference>
<comment type="subcellular location">
    <subcellularLocation>
        <location evidence="1">Membrane</location>
        <topology evidence="1">Single-pass membrane protein</topology>
    </subcellularLocation>
</comment>
<dbReference type="SUPFAM" id="SSF49313">
    <property type="entry name" value="Cadherin-like"/>
    <property type="match status" value="1"/>
</dbReference>
<dbReference type="PRINTS" id="PR00205">
    <property type="entry name" value="CADHERIN"/>
</dbReference>
<evidence type="ECO:0000256" key="7">
    <source>
        <dbReference type="PROSITE-ProRule" id="PRU00043"/>
    </source>
</evidence>
<evidence type="ECO:0000256" key="5">
    <source>
        <dbReference type="ARBA" id="ARBA00023136"/>
    </source>
</evidence>
<dbReference type="OrthoDB" id="6252479at2759"/>
<protein>
    <submittedName>
        <fullName evidence="10">Chromosome undetermined SCAF24289, whole genome shotgun sequence</fullName>
    </submittedName>
</protein>
<dbReference type="FunFam" id="2.60.40.60:FF:000006">
    <property type="entry name" value="Protocadherin alpha 2"/>
    <property type="match status" value="1"/>
</dbReference>
<feature type="non-terminal residue" evidence="10">
    <location>
        <position position="124"/>
    </location>
</feature>
<keyword evidence="2" id="KW-0812">Transmembrane</keyword>
<reference evidence="10" key="2">
    <citation type="submission" date="2004-02" db="EMBL/GenBank/DDBJ databases">
        <authorList>
            <consortium name="Genoscope"/>
            <consortium name="Whitehead Institute Centre for Genome Research"/>
        </authorList>
    </citation>
    <scope>NUCLEOTIDE SEQUENCE</scope>
</reference>
<name>Q4RA81_TETNG</name>
<sequence>SERWMIFYAIFLLLCGEQACADLRYSVPEEMKEGTVVGNVAKDLGLDKNSLADRRFRVVSGAKDGFFEVNPDNGALQIRKKIDREETCQGNGACLMELKIIVENPLEMHHIVVEITDINDHSPM</sequence>
<dbReference type="GO" id="GO:0007156">
    <property type="term" value="P:homophilic cell adhesion via plasma membrane adhesion molecules"/>
    <property type="evidence" value="ECO:0007669"/>
    <property type="project" value="InterPro"/>
</dbReference>
<dbReference type="GO" id="GO:0005886">
    <property type="term" value="C:plasma membrane"/>
    <property type="evidence" value="ECO:0007669"/>
    <property type="project" value="TreeGrafter"/>
</dbReference>
<dbReference type="PROSITE" id="PS50268">
    <property type="entry name" value="CADHERIN_2"/>
    <property type="match status" value="1"/>
</dbReference>
<evidence type="ECO:0000256" key="3">
    <source>
        <dbReference type="ARBA" id="ARBA00022889"/>
    </source>
</evidence>
<keyword evidence="4" id="KW-1133">Transmembrane helix</keyword>
<dbReference type="AlphaFoldDB" id="Q4RA81"/>
<accession>Q4RA81</accession>
<evidence type="ECO:0000313" key="10">
    <source>
        <dbReference type="EMBL" id="CAG14702.1"/>
    </source>
</evidence>
<keyword evidence="3" id="KW-0130">Cell adhesion</keyword>
<dbReference type="CDD" id="cd11304">
    <property type="entry name" value="Cadherin_repeat"/>
    <property type="match status" value="1"/>
</dbReference>
<dbReference type="Gene3D" id="2.60.40.60">
    <property type="entry name" value="Cadherins"/>
    <property type="match status" value="1"/>
</dbReference>
<dbReference type="PANTHER" id="PTHR24028">
    <property type="entry name" value="CADHERIN-87A"/>
    <property type="match status" value="1"/>
</dbReference>
<dbReference type="InterPro" id="IPR013164">
    <property type="entry name" value="Cadherin_N"/>
</dbReference>
<feature type="non-terminal residue" evidence="10">
    <location>
        <position position="1"/>
    </location>
</feature>
<dbReference type="InterPro" id="IPR050174">
    <property type="entry name" value="Protocadherin/Cadherin-CA"/>
</dbReference>
<feature type="chain" id="PRO_5004242251" evidence="8">
    <location>
        <begin position="22"/>
        <end position="124"/>
    </location>
</feature>
<keyword evidence="6" id="KW-0325">Glycoprotein</keyword>
<reference evidence="10" key="1">
    <citation type="journal article" date="2004" name="Nature">
        <title>Genome duplication in the teleost fish Tetraodon nigroviridis reveals the early vertebrate proto-karyotype.</title>
        <authorList>
            <person name="Jaillon O."/>
            <person name="Aury J.-M."/>
            <person name="Brunet F."/>
            <person name="Petit J.-L."/>
            <person name="Stange-Thomann N."/>
            <person name="Mauceli E."/>
            <person name="Bouneau L."/>
            <person name="Fischer C."/>
            <person name="Ozouf-Costaz C."/>
            <person name="Bernot A."/>
            <person name="Nicaud S."/>
            <person name="Jaffe D."/>
            <person name="Fisher S."/>
            <person name="Lutfalla G."/>
            <person name="Dossat C."/>
            <person name="Segurens B."/>
            <person name="Dasilva C."/>
            <person name="Salanoubat M."/>
            <person name="Levy M."/>
            <person name="Boudet N."/>
            <person name="Castellano S."/>
            <person name="Anthouard V."/>
            <person name="Jubin C."/>
            <person name="Castelli V."/>
            <person name="Katinka M."/>
            <person name="Vacherie B."/>
            <person name="Biemont C."/>
            <person name="Skalli Z."/>
            <person name="Cattolico L."/>
            <person name="Poulain J."/>
            <person name="De Berardinis V."/>
            <person name="Cruaud C."/>
            <person name="Duprat S."/>
            <person name="Brottier P."/>
            <person name="Coutanceau J.-P."/>
            <person name="Gouzy J."/>
            <person name="Parra G."/>
            <person name="Lardier G."/>
            <person name="Chapple C."/>
            <person name="McKernan K.J."/>
            <person name="McEwan P."/>
            <person name="Bosak S."/>
            <person name="Kellis M."/>
            <person name="Volff J.-N."/>
            <person name="Guigo R."/>
            <person name="Zody M.C."/>
            <person name="Mesirov J."/>
            <person name="Lindblad-Toh K."/>
            <person name="Birren B."/>
            <person name="Nusbaum C."/>
            <person name="Kahn D."/>
            <person name="Robinson-Rechavi M."/>
            <person name="Laudet V."/>
            <person name="Schachter V."/>
            <person name="Quetier F."/>
            <person name="Saurin W."/>
            <person name="Scarpelli C."/>
            <person name="Wincker P."/>
            <person name="Lander E.S."/>
            <person name="Weissenbach J."/>
            <person name="Roest Crollius H."/>
        </authorList>
    </citation>
    <scope>NUCLEOTIDE SEQUENCE [LARGE SCALE GENOMIC DNA]</scope>
</reference>
<dbReference type="Pfam" id="PF08266">
    <property type="entry name" value="Cadherin_2"/>
    <property type="match status" value="1"/>
</dbReference>
<dbReference type="GO" id="GO:0005509">
    <property type="term" value="F:calcium ion binding"/>
    <property type="evidence" value="ECO:0007669"/>
    <property type="project" value="UniProtKB-UniRule"/>
</dbReference>
<evidence type="ECO:0000256" key="8">
    <source>
        <dbReference type="SAM" id="SignalP"/>
    </source>
</evidence>
<evidence type="ECO:0000256" key="1">
    <source>
        <dbReference type="ARBA" id="ARBA00004167"/>
    </source>
</evidence>
<keyword evidence="8" id="KW-0732">Signal</keyword>
<keyword evidence="5" id="KW-0472">Membrane</keyword>
<organism evidence="10">
    <name type="scientific">Tetraodon nigroviridis</name>
    <name type="common">Spotted green pufferfish</name>
    <name type="synonym">Chelonodon nigroviridis</name>
    <dbReference type="NCBI Taxonomy" id="99883"/>
    <lineage>
        <taxon>Eukaryota</taxon>
        <taxon>Metazoa</taxon>
        <taxon>Chordata</taxon>
        <taxon>Craniata</taxon>
        <taxon>Vertebrata</taxon>
        <taxon>Euteleostomi</taxon>
        <taxon>Actinopterygii</taxon>
        <taxon>Neopterygii</taxon>
        <taxon>Teleostei</taxon>
        <taxon>Neoteleostei</taxon>
        <taxon>Acanthomorphata</taxon>
        <taxon>Eupercaria</taxon>
        <taxon>Tetraodontiformes</taxon>
        <taxon>Tetradontoidea</taxon>
        <taxon>Tetraodontidae</taxon>
        <taxon>Tetraodon</taxon>
    </lineage>
</organism>
<feature type="domain" description="Cadherin" evidence="9">
    <location>
        <begin position="26"/>
        <end position="123"/>
    </location>
</feature>